<feature type="transmembrane region" description="Helical" evidence="1">
    <location>
        <begin position="12"/>
        <end position="31"/>
    </location>
</feature>
<feature type="transmembrane region" description="Helical" evidence="1">
    <location>
        <begin position="759"/>
        <end position="780"/>
    </location>
</feature>
<evidence type="ECO:0000256" key="1">
    <source>
        <dbReference type="SAM" id="Phobius"/>
    </source>
</evidence>
<name>A0A6A4ZLL0_9STRA</name>
<comment type="caution">
    <text evidence="2">The sequence shown here is derived from an EMBL/GenBank/DDBJ whole genome shotgun (WGS) entry which is preliminary data.</text>
</comment>
<feature type="transmembrane region" description="Helical" evidence="1">
    <location>
        <begin position="589"/>
        <end position="612"/>
    </location>
</feature>
<proteinExistence type="predicted"/>
<dbReference type="EMBL" id="VJMH01001060">
    <property type="protein sequence ID" value="KAF0713378.1"/>
    <property type="molecule type" value="Genomic_DNA"/>
</dbReference>
<gene>
    <name evidence="2" type="ORF">As57867_004362</name>
</gene>
<dbReference type="AlphaFoldDB" id="A0A6A4ZLL0"/>
<organism evidence="2">
    <name type="scientific">Aphanomyces stellatus</name>
    <dbReference type="NCBI Taxonomy" id="120398"/>
    <lineage>
        <taxon>Eukaryota</taxon>
        <taxon>Sar</taxon>
        <taxon>Stramenopiles</taxon>
        <taxon>Oomycota</taxon>
        <taxon>Saprolegniomycetes</taxon>
        <taxon>Saprolegniales</taxon>
        <taxon>Verrucalvaceae</taxon>
        <taxon>Aphanomyces</taxon>
    </lineage>
</organism>
<feature type="transmembrane region" description="Helical" evidence="1">
    <location>
        <begin position="680"/>
        <end position="701"/>
    </location>
</feature>
<keyword evidence="1" id="KW-1133">Transmembrane helix</keyword>
<feature type="transmembrane region" description="Helical" evidence="1">
    <location>
        <begin position="713"/>
        <end position="738"/>
    </location>
</feature>
<sequence>MPSTKTSHHRLYAILAGTYVGLSLAASAWYLQLLDPVFSNDILWTKYAPSRDQALLIDLFNRGLVTLESNASVVPFDLLAPAASMDKTYATDSTTTEVSPTYARRLILAPLSPAYAITNLRRLSPSWIFNMYSQYCWLDFGHVWEMAHTDARQARCSAQYSTNAAVTMESILRNQVWADFDHIYGGPGGAFTIIAQVYLETVVPQGPAWLAATSTALTALTIDQEVAYWQANHATYFQLQWHNQYQVGIADTFQIQSALGLTQDITLKKLAKTDEIWTSTNLFWSEYFDQSLAVIYNQSLIHAAPNYWTKPPNPYDLEGGAGLFDVVSGDYINQARVFRAVIGPFMSVDLFYIQVPVELTQLYTAFQSSLFTALQQDHTGAFDTVTGMTMQPMPAAWHIPNQVFGGGNPMCVFQPATSYVQQLFSFYDACGATVPFRVVLTTYSSVFATVAMGPALNVQSTCALDTTNPNACITYIQTVVRIAAAMGLPTIQPLASSAHTAIASLGISIAQFATTTPQSPLNWTMLTQPLLQDISFATFGWALLYDWIQGDREVVSFQGDAGTLVLVSATQPTLSYPSSTKYIGASIRLIFWLMAYATAILCLIYVVCCIWLVRIRFDLAAINLVWFNHLASSIWVGRPLLYVRGMTAILMLSSSQVNLVTRGARSHFEFGPRRVVETMLVAGEATWIVYVVVDCCTILTGRATRVNAVLSCIFGWLVLVVLECTSPVLPLATFHRVCTPVNMDQAIRCTSGLVQVGRFARILLVGGLLGAAFLLGFLVAQIHSLWSTTSLIATKTPRHLLGVGDVYLTSLDGSSARDAMWTMDKVSCILVGLIPFRWRHRAYIFDVKLWLVHEADASQAASVSFVTTTTTRPQTLPVVPHDKTGGSSPKLQHRILQVLKSTFGIAYVIGSIVGSVSYLQVSQVNLANDILWAQFNMTGAHAFFANWLNQELLLGVQNASLQLTQEAINMDGTFDATNAVVQFAANYGAQMQHTEMATVEATVAGLRVTDPCLVPWIFTQYCFVDFDKRWELANSAARLRRCQQQYMTTNGAVYL</sequence>
<dbReference type="OrthoDB" id="73567at2759"/>
<protein>
    <submittedName>
        <fullName evidence="2">Uncharacterized protein</fullName>
    </submittedName>
</protein>
<feature type="non-terminal residue" evidence="2">
    <location>
        <position position="1055"/>
    </location>
</feature>
<keyword evidence="1" id="KW-0812">Transmembrane</keyword>
<evidence type="ECO:0000313" key="2">
    <source>
        <dbReference type="EMBL" id="KAF0713378.1"/>
    </source>
</evidence>
<accession>A0A6A4ZLL0</accession>
<keyword evidence="1" id="KW-0472">Membrane</keyword>
<reference evidence="2" key="1">
    <citation type="submission" date="2019-06" db="EMBL/GenBank/DDBJ databases">
        <title>Genomics analysis of Aphanomyces spp. identifies a new class of oomycete effector associated with host adaptation.</title>
        <authorList>
            <person name="Gaulin E."/>
        </authorList>
    </citation>
    <scope>NUCLEOTIDE SEQUENCE</scope>
    <source>
        <strain evidence="2">CBS 578.67</strain>
    </source>
</reference>